<protein>
    <submittedName>
        <fullName evidence="1">16265_t:CDS:1</fullName>
    </submittedName>
</protein>
<accession>A0ACA9PRM2</accession>
<organism evidence="1 2">
    <name type="scientific">Racocetra persica</name>
    <dbReference type="NCBI Taxonomy" id="160502"/>
    <lineage>
        <taxon>Eukaryota</taxon>
        <taxon>Fungi</taxon>
        <taxon>Fungi incertae sedis</taxon>
        <taxon>Mucoromycota</taxon>
        <taxon>Glomeromycotina</taxon>
        <taxon>Glomeromycetes</taxon>
        <taxon>Diversisporales</taxon>
        <taxon>Gigasporaceae</taxon>
        <taxon>Racocetra</taxon>
    </lineage>
</organism>
<keyword evidence="2" id="KW-1185">Reference proteome</keyword>
<comment type="caution">
    <text evidence="1">The sequence shown here is derived from an EMBL/GenBank/DDBJ whole genome shotgun (WGS) entry which is preliminary data.</text>
</comment>
<dbReference type="Proteomes" id="UP000789920">
    <property type="component" value="Unassembled WGS sequence"/>
</dbReference>
<sequence>HLSHFCTSNVFTPSLQKSASEKIHWSKGHGVVKKALSLMIRLKCDDEFFDMIENFISSKTHELQLLEENKVASNVESQPAIMNLLVTKCRGRPSKHYKSSLEHCTISFLKIVLADVDLSRSDHSQLDKLLVIIKQNRMFSGNGSKLKD</sequence>
<reference evidence="1" key="1">
    <citation type="submission" date="2021-06" db="EMBL/GenBank/DDBJ databases">
        <authorList>
            <person name="Kallberg Y."/>
            <person name="Tangrot J."/>
            <person name="Rosling A."/>
        </authorList>
    </citation>
    <scope>NUCLEOTIDE SEQUENCE</scope>
    <source>
        <strain evidence="1">MA461A</strain>
    </source>
</reference>
<evidence type="ECO:0000313" key="1">
    <source>
        <dbReference type="EMBL" id="CAG8719314.1"/>
    </source>
</evidence>
<evidence type="ECO:0000313" key="2">
    <source>
        <dbReference type="Proteomes" id="UP000789920"/>
    </source>
</evidence>
<feature type="non-terminal residue" evidence="1">
    <location>
        <position position="148"/>
    </location>
</feature>
<proteinExistence type="predicted"/>
<name>A0ACA9PRM2_9GLOM</name>
<gene>
    <name evidence="1" type="ORF">RPERSI_LOCUS11159</name>
</gene>
<dbReference type="EMBL" id="CAJVQC010022717">
    <property type="protein sequence ID" value="CAG8719314.1"/>
    <property type="molecule type" value="Genomic_DNA"/>
</dbReference>
<feature type="non-terminal residue" evidence="1">
    <location>
        <position position="1"/>
    </location>
</feature>